<evidence type="ECO:0000313" key="2">
    <source>
        <dbReference type="EMBL" id="KAF7416859.1"/>
    </source>
</evidence>
<evidence type="ECO:0000313" key="3">
    <source>
        <dbReference type="Proteomes" id="UP000600918"/>
    </source>
</evidence>
<reference evidence="2" key="1">
    <citation type="journal article" date="2020" name="G3 (Bethesda)">
        <title>High-Quality Assemblies for Three Invasive Social Wasps from the &lt;i&gt;Vespula&lt;/i&gt; Genus.</title>
        <authorList>
            <person name="Harrop T.W.R."/>
            <person name="Guhlin J."/>
            <person name="McLaughlin G.M."/>
            <person name="Permina E."/>
            <person name="Stockwell P."/>
            <person name="Gilligan J."/>
            <person name="Le Lec M.F."/>
            <person name="Gruber M.A.M."/>
            <person name="Quinn O."/>
            <person name="Lovegrove M."/>
            <person name="Duncan E.J."/>
            <person name="Remnant E.J."/>
            <person name="Van Eeckhoven J."/>
            <person name="Graham B."/>
            <person name="Knapp R.A."/>
            <person name="Langford K.W."/>
            <person name="Kronenberg Z."/>
            <person name="Press M.O."/>
            <person name="Eacker S.M."/>
            <person name="Wilson-Rankin E.E."/>
            <person name="Purcell J."/>
            <person name="Lester P.J."/>
            <person name="Dearden P.K."/>
        </authorList>
    </citation>
    <scope>NUCLEOTIDE SEQUENCE</scope>
    <source>
        <strain evidence="2">Volc-1</strain>
    </source>
</reference>
<dbReference type="EMBL" id="JACSDY010000010">
    <property type="protein sequence ID" value="KAF7416859.1"/>
    <property type="molecule type" value="Genomic_DNA"/>
</dbReference>
<dbReference type="Proteomes" id="UP000600918">
    <property type="component" value="Unassembled WGS sequence"/>
</dbReference>
<comment type="caution">
    <text evidence="2">The sequence shown here is derived from an EMBL/GenBank/DDBJ whole genome shotgun (WGS) entry which is preliminary data.</text>
</comment>
<accession>A0A834NSC7</accession>
<name>A0A834NSC7_VESPE</name>
<keyword evidence="3" id="KW-1185">Reference proteome</keyword>
<keyword evidence="1" id="KW-0472">Membrane</keyword>
<keyword evidence="1" id="KW-0812">Transmembrane</keyword>
<organism evidence="2 3">
    <name type="scientific">Vespula pensylvanica</name>
    <name type="common">Western yellow jacket</name>
    <name type="synonym">Wasp</name>
    <dbReference type="NCBI Taxonomy" id="30213"/>
    <lineage>
        <taxon>Eukaryota</taxon>
        <taxon>Metazoa</taxon>
        <taxon>Ecdysozoa</taxon>
        <taxon>Arthropoda</taxon>
        <taxon>Hexapoda</taxon>
        <taxon>Insecta</taxon>
        <taxon>Pterygota</taxon>
        <taxon>Neoptera</taxon>
        <taxon>Endopterygota</taxon>
        <taxon>Hymenoptera</taxon>
        <taxon>Apocrita</taxon>
        <taxon>Aculeata</taxon>
        <taxon>Vespoidea</taxon>
        <taxon>Vespidae</taxon>
        <taxon>Vespinae</taxon>
        <taxon>Vespula</taxon>
    </lineage>
</organism>
<feature type="transmembrane region" description="Helical" evidence="1">
    <location>
        <begin position="47"/>
        <end position="66"/>
    </location>
</feature>
<gene>
    <name evidence="2" type="ORF">H0235_011390</name>
</gene>
<protein>
    <submittedName>
        <fullName evidence="2">Uncharacterized protein</fullName>
    </submittedName>
</protein>
<sequence length="106" mass="12027">MFSDLDKSAKLNMIQDLGRYTLQQCDLKCLRTLHNLDLNGSTKNVPIVYLNASVFVLMQIGEFAILSKQDSKHRTECSCRGINFNVEFIPKDIFVQETVSVLIKTA</sequence>
<proteinExistence type="predicted"/>
<keyword evidence="1" id="KW-1133">Transmembrane helix</keyword>
<evidence type="ECO:0000256" key="1">
    <source>
        <dbReference type="SAM" id="Phobius"/>
    </source>
</evidence>
<dbReference type="AlphaFoldDB" id="A0A834NSC7"/>